<dbReference type="PROSITE" id="PS00579">
    <property type="entry name" value="RIBOSOMAL_L29"/>
    <property type="match status" value="1"/>
</dbReference>
<dbReference type="HAMAP" id="MF_00374">
    <property type="entry name" value="Ribosomal_uL29"/>
    <property type="match status" value="1"/>
</dbReference>
<proteinExistence type="inferred from homology"/>
<dbReference type="Gene3D" id="1.10.287.310">
    <property type="match status" value="1"/>
</dbReference>
<dbReference type="CDD" id="cd00427">
    <property type="entry name" value="Ribosomal_L29_HIP"/>
    <property type="match status" value="1"/>
</dbReference>
<dbReference type="Proteomes" id="UP000001036">
    <property type="component" value="Chromosome"/>
</dbReference>
<keyword evidence="7" id="KW-1185">Reference proteome</keyword>
<dbReference type="KEGG" id="cja:CJA_0707"/>
<dbReference type="HOGENOM" id="CLU_158491_1_2_6"/>
<dbReference type="PANTHER" id="PTHR10916:SF0">
    <property type="entry name" value="LARGE RIBOSOMAL SUBUNIT PROTEIN UL29C"/>
    <property type="match status" value="1"/>
</dbReference>
<dbReference type="eggNOG" id="COG0255">
    <property type="taxonomic scope" value="Bacteria"/>
</dbReference>
<dbReference type="InterPro" id="IPR001854">
    <property type="entry name" value="Ribosomal_uL29"/>
</dbReference>
<comment type="similarity">
    <text evidence="1 5">Belongs to the universal ribosomal protein uL29 family.</text>
</comment>
<name>B3PK45_CELJU</name>
<reference evidence="6 7" key="1">
    <citation type="journal article" date="2008" name="J. Bacteriol.">
        <title>Insights into plant cell wall degradation from the genome sequence of the soil bacterium Cellvibrio japonicus.</title>
        <authorList>
            <person name="Deboy R.T."/>
            <person name="Mongodin E.F."/>
            <person name="Fouts D.E."/>
            <person name="Tailford L.E."/>
            <person name="Khouri H."/>
            <person name="Emerson J.B."/>
            <person name="Mohamoud Y."/>
            <person name="Watkins K."/>
            <person name="Henrissat B."/>
            <person name="Gilbert H.J."/>
            <person name="Nelson K.E."/>
        </authorList>
    </citation>
    <scope>NUCLEOTIDE SEQUENCE [LARGE SCALE GENOMIC DNA]</scope>
    <source>
        <strain evidence="6 7">Ueda107</strain>
    </source>
</reference>
<dbReference type="Pfam" id="PF00831">
    <property type="entry name" value="Ribosomal_L29"/>
    <property type="match status" value="1"/>
</dbReference>
<evidence type="ECO:0000256" key="2">
    <source>
        <dbReference type="ARBA" id="ARBA00022980"/>
    </source>
</evidence>
<evidence type="ECO:0000256" key="5">
    <source>
        <dbReference type="HAMAP-Rule" id="MF_00374"/>
    </source>
</evidence>
<evidence type="ECO:0000313" key="6">
    <source>
        <dbReference type="EMBL" id="ACE85167.1"/>
    </source>
</evidence>
<dbReference type="PANTHER" id="PTHR10916">
    <property type="entry name" value="60S RIBOSOMAL PROTEIN L35/50S RIBOSOMAL PROTEIN L29"/>
    <property type="match status" value="1"/>
</dbReference>
<protein>
    <recommendedName>
        <fullName evidence="4 5">Large ribosomal subunit protein uL29</fullName>
    </recommendedName>
</protein>
<dbReference type="NCBIfam" id="TIGR00012">
    <property type="entry name" value="L29"/>
    <property type="match status" value="1"/>
</dbReference>
<dbReference type="GO" id="GO:0006412">
    <property type="term" value="P:translation"/>
    <property type="evidence" value="ECO:0007669"/>
    <property type="project" value="UniProtKB-UniRule"/>
</dbReference>
<evidence type="ECO:0000256" key="3">
    <source>
        <dbReference type="ARBA" id="ARBA00023274"/>
    </source>
</evidence>
<keyword evidence="2 5" id="KW-0689">Ribosomal protein</keyword>
<dbReference type="InterPro" id="IPR036049">
    <property type="entry name" value="Ribosomal_uL29_sf"/>
</dbReference>
<evidence type="ECO:0000256" key="1">
    <source>
        <dbReference type="ARBA" id="ARBA00009254"/>
    </source>
</evidence>
<dbReference type="EMBL" id="CP000934">
    <property type="protein sequence ID" value="ACE85167.1"/>
    <property type="molecule type" value="Genomic_DNA"/>
</dbReference>
<dbReference type="AlphaFoldDB" id="B3PK45"/>
<evidence type="ECO:0000256" key="4">
    <source>
        <dbReference type="ARBA" id="ARBA00035204"/>
    </source>
</evidence>
<dbReference type="GO" id="GO:0003735">
    <property type="term" value="F:structural constituent of ribosome"/>
    <property type="evidence" value="ECO:0007669"/>
    <property type="project" value="InterPro"/>
</dbReference>
<dbReference type="SUPFAM" id="SSF46561">
    <property type="entry name" value="Ribosomal protein L29 (L29p)"/>
    <property type="match status" value="1"/>
</dbReference>
<accession>B3PK45</accession>
<keyword evidence="3 5" id="KW-0687">Ribonucleoprotein</keyword>
<dbReference type="STRING" id="498211.CJA_0707"/>
<sequence length="64" mass="7395">MMKVSELREKSVEELNSVLLEQLKEQFKLRMQASTGQLNQTHLLSQVRKDIARIKTALRQKAGN</sequence>
<dbReference type="FunFam" id="1.10.287.310:FF:000001">
    <property type="entry name" value="50S ribosomal protein L29"/>
    <property type="match status" value="1"/>
</dbReference>
<gene>
    <name evidence="5 6" type="primary">rpmC</name>
    <name evidence="6" type="ordered locus">CJA_0707</name>
</gene>
<dbReference type="InterPro" id="IPR018254">
    <property type="entry name" value="Ribosomal_uL29_CS"/>
</dbReference>
<dbReference type="InterPro" id="IPR050063">
    <property type="entry name" value="Ribosomal_protein_uL29"/>
</dbReference>
<dbReference type="GO" id="GO:0022625">
    <property type="term" value="C:cytosolic large ribosomal subunit"/>
    <property type="evidence" value="ECO:0007669"/>
    <property type="project" value="TreeGrafter"/>
</dbReference>
<organism evidence="6 7">
    <name type="scientific">Cellvibrio japonicus (strain Ueda107)</name>
    <name type="common">Pseudomonas fluorescens subsp. cellulosa</name>
    <dbReference type="NCBI Taxonomy" id="498211"/>
    <lineage>
        <taxon>Bacteria</taxon>
        <taxon>Pseudomonadati</taxon>
        <taxon>Pseudomonadota</taxon>
        <taxon>Gammaproteobacteria</taxon>
        <taxon>Cellvibrionales</taxon>
        <taxon>Cellvibrionaceae</taxon>
        <taxon>Cellvibrio</taxon>
    </lineage>
</organism>
<evidence type="ECO:0000313" key="7">
    <source>
        <dbReference type="Proteomes" id="UP000001036"/>
    </source>
</evidence>